<dbReference type="PRINTS" id="PR00081">
    <property type="entry name" value="GDHRDH"/>
</dbReference>
<dbReference type="PANTHER" id="PTHR42760:SF115">
    <property type="entry name" value="3-OXOACYL-[ACYL-CARRIER-PROTEIN] REDUCTASE FABG"/>
    <property type="match status" value="1"/>
</dbReference>
<dbReference type="Proteomes" id="UP001059380">
    <property type="component" value="Chromosome"/>
</dbReference>
<reference evidence="3" key="1">
    <citation type="submission" date="2021-04" db="EMBL/GenBank/DDBJ databases">
        <title>Phylogenetic analysis of Acidobacteriaceae.</title>
        <authorList>
            <person name="Qiu L."/>
            <person name="Zhang Q."/>
        </authorList>
    </citation>
    <scope>NUCLEOTIDE SEQUENCE</scope>
    <source>
        <strain evidence="3">DSM 25168</strain>
    </source>
</reference>
<dbReference type="PANTHER" id="PTHR42760">
    <property type="entry name" value="SHORT-CHAIN DEHYDROGENASES/REDUCTASES FAMILY MEMBER"/>
    <property type="match status" value="1"/>
</dbReference>
<keyword evidence="4" id="KW-1185">Reference proteome</keyword>
<evidence type="ECO:0000313" key="4">
    <source>
        <dbReference type="Proteomes" id="UP001059380"/>
    </source>
</evidence>
<dbReference type="SUPFAM" id="SSF51735">
    <property type="entry name" value="NAD(P)-binding Rossmann-fold domains"/>
    <property type="match status" value="1"/>
</dbReference>
<accession>A0A9J7BX66</accession>
<name>A0A9J7BX66_9BACT</name>
<dbReference type="KEGG" id="orp:MOP44_06185"/>
<sequence>MWLEGRVAFVTGGSRGIGRATALRLAAHRPAHIAVGYVLDHEAARNTVAEIEQLGVPASAHCADVSDESAFRNVFSKIESRHGRLDLLVSAAARASFGPLLDASPRSWQRVMDLNARAFLLGAQLAAPLMVEGGRILGISSLGGRAFLRNYGLLGAAKAAIENLTRYLAVELAGRSIRVNSVCGGFVDTDSTRMLPEFEQAASAVASKTPLARVGKPEDIAAVLAFLCSSDSDWITGQTIVADGGLSLGL</sequence>
<dbReference type="Gene3D" id="3.40.50.720">
    <property type="entry name" value="NAD(P)-binding Rossmann-like Domain"/>
    <property type="match status" value="1"/>
</dbReference>
<keyword evidence="2" id="KW-0560">Oxidoreductase</keyword>
<evidence type="ECO:0000256" key="1">
    <source>
        <dbReference type="ARBA" id="ARBA00006484"/>
    </source>
</evidence>
<dbReference type="FunFam" id="3.40.50.720:FF:000084">
    <property type="entry name" value="Short-chain dehydrogenase reductase"/>
    <property type="match status" value="1"/>
</dbReference>
<evidence type="ECO:0000256" key="2">
    <source>
        <dbReference type="ARBA" id="ARBA00023002"/>
    </source>
</evidence>
<dbReference type="GO" id="GO:0016616">
    <property type="term" value="F:oxidoreductase activity, acting on the CH-OH group of donors, NAD or NADP as acceptor"/>
    <property type="evidence" value="ECO:0007669"/>
    <property type="project" value="TreeGrafter"/>
</dbReference>
<gene>
    <name evidence="3" type="ORF">MOP44_06185</name>
</gene>
<dbReference type="InterPro" id="IPR002347">
    <property type="entry name" value="SDR_fam"/>
</dbReference>
<proteinExistence type="inferred from homology"/>
<comment type="similarity">
    <text evidence="1">Belongs to the short-chain dehydrogenases/reductases (SDR) family.</text>
</comment>
<protein>
    <submittedName>
        <fullName evidence="3">SDR family oxidoreductase</fullName>
    </submittedName>
</protein>
<dbReference type="EMBL" id="CP093313">
    <property type="protein sequence ID" value="UWZ85526.1"/>
    <property type="molecule type" value="Genomic_DNA"/>
</dbReference>
<dbReference type="PRINTS" id="PR00080">
    <property type="entry name" value="SDRFAMILY"/>
</dbReference>
<dbReference type="Pfam" id="PF13561">
    <property type="entry name" value="adh_short_C2"/>
    <property type="match status" value="1"/>
</dbReference>
<dbReference type="InterPro" id="IPR036291">
    <property type="entry name" value="NAD(P)-bd_dom_sf"/>
</dbReference>
<dbReference type="RefSeq" id="WP_260795081.1">
    <property type="nucleotide sequence ID" value="NZ_CP093313.1"/>
</dbReference>
<dbReference type="AlphaFoldDB" id="A0A9J7BX66"/>
<organism evidence="3 4">
    <name type="scientific">Occallatibacter riparius</name>
    <dbReference type="NCBI Taxonomy" id="1002689"/>
    <lineage>
        <taxon>Bacteria</taxon>
        <taxon>Pseudomonadati</taxon>
        <taxon>Acidobacteriota</taxon>
        <taxon>Terriglobia</taxon>
        <taxon>Terriglobales</taxon>
        <taxon>Acidobacteriaceae</taxon>
        <taxon>Occallatibacter</taxon>
    </lineage>
</organism>
<evidence type="ECO:0000313" key="3">
    <source>
        <dbReference type="EMBL" id="UWZ85526.1"/>
    </source>
</evidence>